<proteinExistence type="predicted"/>
<keyword evidence="5" id="KW-1185">Reference proteome</keyword>
<sequence length="424" mass="47504">MLESYVTPLLMSYVNKYIKNLKPSDLQLSLWGGDVVLSKLDLKLDVLEQQVLIKLMLAFRTFHLKRGLQLHVYLTALGDICLSVSVTTTQILLRMHGGYDTEDVQDDHESGSSSTSRSVLRQLQGWWPSPARIQQAPTDPDLATRGYVQSLIRRVVNNVNIVVNNLILKYVEDDIVLSVNITSAECYTVDDTWERAFMDITAPELVLRKVINFADCTMCLDKRNASGKIEFYQDPLLYKCSFRTRLHFTYDNINSKIPSVIKIQTMVESLKLSITDQQLPMIIRILELIIALYYGEIGGHKEGDGEEHGGAIKEPGAALSGESETRMDVDMEGQGMSPFSSPDQCSLSEETDQGWVSWAWSFVPAIISTEEENEEGVYQPGETGGIPSNPQQHTLKDPIVSIGFYCTKASVTFKVILSHLILIS</sequence>
<dbReference type="Ensembl" id="ENSTNIT00000016504.1">
    <property type="protein sequence ID" value="ENSTNIP00000016292.1"/>
    <property type="gene ID" value="ENSTNIG00000013302.1"/>
</dbReference>
<dbReference type="InterPro" id="IPR039782">
    <property type="entry name" value="VPS13B"/>
</dbReference>
<dbReference type="GeneTree" id="ENSGT00940000154684"/>
<reference evidence="5" key="1">
    <citation type="journal article" date="2004" name="Nature">
        <title>Genome duplication in the teleost fish Tetraodon nigroviridis reveals the early vertebrate proto-karyotype.</title>
        <authorList>
            <person name="Jaillon O."/>
            <person name="Aury J.-M."/>
            <person name="Brunet F."/>
            <person name="Petit J.-L."/>
            <person name="Stange-Thomann N."/>
            <person name="Mauceli E."/>
            <person name="Bouneau L."/>
            <person name="Fischer C."/>
            <person name="Ozouf-Costaz C."/>
            <person name="Bernot A."/>
            <person name="Nicaud S."/>
            <person name="Jaffe D."/>
            <person name="Fisher S."/>
            <person name="Lutfalla G."/>
            <person name="Dossat C."/>
            <person name="Segurens B."/>
            <person name="Dasilva C."/>
            <person name="Salanoubat M."/>
            <person name="Levy M."/>
            <person name="Boudet N."/>
            <person name="Castellano S."/>
            <person name="Anthouard V."/>
            <person name="Jubin C."/>
            <person name="Castelli V."/>
            <person name="Katinka M."/>
            <person name="Vacherie B."/>
            <person name="Biemont C."/>
            <person name="Skalli Z."/>
            <person name="Cattolico L."/>
            <person name="Poulain J."/>
            <person name="De Berardinis V."/>
            <person name="Cruaud C."/>
            <person name="Duprat S."/>
            <person name="Brottier P."/>
            <person name="Coutanceau J.-P."/>
            <person name="Gouzy J."/>
            <person name="Parra G."/>
            <person name="Lardier G."/>
            <person name="Chapple C."/>
            <person name="McKernan K.J."/>
            <person name="McEwan P."/>
            <person name="Bosak S."/>
            <person name="Kellis M."/>
            <person name="Volff J.-N."/>
            <person name="Guigo R."/>
            <person name="Zody M.C."/>
            <person name="Mesirov J."/>
            <person name="Lindblad-Toh K."/>
            <person name="Birren B."/>
            <person name="Nusbaum C."/>
            <person name="Kahn D."/>
            <person name="Robinson-Rechavi M."/>
            <person name="Laudet V."/>
            <person name="Schachter V."/>
            <person name="Quetier F."/>
            <person name="Saurin W."/>
            <person name="Scarpelli C."/>
            <person name="Wincker P."/>
            <person name="Lander E.S."/>
            <person name="Weissenbach J."/>
            <person name="Roest Crollius H."/>
        </authorList>
    </citation>
    <scope>NUCLEOTIDE SEQUENCE [LARGE SCALE GENOMIC DNA]</scope>
</reference>
<dbReference type="OMA" id="MAYESIY"/>
<evidence type="ECO:0000313" key="5">
    <source>
        <dbReference type="Proteomes" id="UP000007303"/>
    </source>
</evidence>
<evidence type="ECO:0000256" key="2">
    <source>
        <dbReference type="SAM" id="MobiDB-lite"/>
    </source>
</evidence>
<protein>
    <recommendedName>
        <fullName evidence="3">Chorein N-terminal domain-containing protein</fullName>
    </recommendedName>
</protein>
<dbReference type="InterPro" id="IPR026854">
    <property type="entry name" value="VPS13_N"/>
</dbReference>
<keyword evidence="1" id="KW-0813">Transport</keyword>
<accession>H3D701</accession>
<dbReference type="Pfam" id="PF12624">
    <property type="entry name" value="VPS13_N"/>
    <property type="match status" value="1"/>
</dbReference>
<evidence type="ECO:0000256" key="1">
    <source>
        <dbReference type="ARBA" id="ARBA00022448"/>
    </source>
</evidence>
<dbReference type="InParanoid" id="H3D701"/>
<dbReference type="HOGENOM" id="CLU_055228_1_0_1"/>
<name>H3D701_TETNG</name>
<evidence type="ECO:0000259" key="3">
    <source>
        <dbReference type="Pfam" id="PF12624"/>
    </source>
</evidence>
<dbReference type="PANTHER" id="PTHR12517">
    <property type="entry name" value="VACUOLAR PROTEIN SORTING-ASSOCIATED PROTEIN 13B"/>
    <property type="match status" value="1"/>
</dbReference>
<reference evidence="4" key="2">
    <citation type="submission" date="2025-08" db="UniProtKB">
        <authorList>
            <consortium name="Ensembl"/>
        </authorList>
    </citation>
    <scope>IDENTIFICATION</scope>
</reference>
<dbReference type="AlphaFoldDB" id="H3D701"/>
<dbReference type="STRING" id="99883.ENSTNIP00000016292"/>
<feature type="region of interest" description="Disordered" evidence="2">
    <location>
        <begin position="372"/>
        <end position="392"/>
    </location>
</feature>
<feature type="domain" description="Chorein N-terminal" evidence="3">
    <location>
        <begin position="1"/>
        <end position="298"/>
    </location>
</feature>
<reference evidence="4" key="3">
    <citation type="submission" date="2025-09" db="UniProtKB">
        <authorList>
            <consortium name="Ensembl"/>
        </authorList>
    </citation>
    <scope>IDENTIFICATION</scope>
</reference>
<evidence type="ECO:0000313" key="4">
    <source>
        <dbReference type="Ensembl" id="ENSTNIP00000016292.1"/>
    </source>
</evidence>
<feature type="region of interest" description="Disordered" evidence="2">
    <location>
        <begin position="304"/>
        <end position="325"/>
    </location>
</feature>
<organism evidence="4 5">
    <name type="scientific">Tetraodon nigroviridis</name>
    <name type="common">Spotted green pufferfish</name>
    <name type="synonym">Chelonodon nigroviridis</name>
    <dbReference type="NCBI Taxonomy" id="99883"/>
    <lineage>
        <taxon>Eukaryota</taxon>
        <taxon>Metazoa</taxon>
        <taxon>Chordata</taxon>
        <taxon>Craniata</taxon>
        <taxon>Vertebrata</taxon>
        <taxon>Euteleostomi</taxon>
        <taxon>Actinopterygii</taxon>
        <taxon>Neopterygii</taxon>
        <taxon>Teleostei</taxon>
        <taxon>Neoteleostei</taxon>
        <taxon>Acanthomorphata</taxon>
        <taxon>Eupercaria</taxon>
        <taxon>Tetraodontiformes</taxon>
        <taxon>Tetradontoidea</taxon>
        <taxon>Tetraodontidae</taxon>
        <taxon>Tetraodon</taxon>
    </lineage>
</organism>
<dbReference type="PANTHER" id="PTHR12517:SF0">
    <property type="entry name" value="INTERMEMBRANE LIPID TRANSFER PROTEIN VPS13B"/>
    <property type="match status" value="1"/>
</dbReference>
<dbReference type="Proteomes" id="UP000007303">
    <property type="component" value="Unassembled WGS sequence"/>
</dbReference>